<protein>
    <submittedName>
        <fullName evidence="2">Uncharacterized protein</fullName>
    </submittedName>
</protein>
<evidence type="ECO:0000313" key="3">
    <source>
        <dbReference type="Proteomes" id="UP001287286"/>
    </source>
</evidence>
<reference evidence="2 3" key="1">
    <citation type="journal article" date="2024" name="Microbiol. Resour. Announc.">
        <title>Genome annotations for the ascomycete fungi Trichoderma harzianum, Trichoderma aggressivum, and Purpureocillium lilacinum.</title>
        <authorList>
            <person name="Beijen E.P.W."/>
            <person name="Ohm R.A."/>
        </authorList>
    </citation>
    <scope>NUCLEOTIDE SEQUENCE [LARGE SCALE GENOMIC DNA]</scope>
    <source>
        <strain evidence="2 3">CBS 150709</strain>
    </source>
</reference>
<name>A0ABR0BBK2_PURLI</name>
<accession>A0ABR0BBK2</accession>
<proteinExistence type="predicted"/>
<gene>
    <name evidence="2" type="ORF">Purlil1_14329</name>
</gene>
<feature type="region of interest" description="Disordered" evidence="1">
    <location>
        <begin position="38"/>
        <end position="58"/>
    </location>
</feature>
<evidence type="ECO:0000313" key="2">
    <source>
        <dbReference type="EMBL" id="KAK4059702.1"/>
    </source>
</evidence>
<sequence length="243" mass="27681">MLLESDLLLAQINKALVKDSTERRIRILIYKDAHIRNRDNGNERRNPAEAESEEGTTYTGRVTTSTKQIDMLQVLNDESIFEDPTQCHFDFEEDGEKDGENFLVLVSATPWVRDKLKHAVSKSAKRITLKQLDYQIEEEPVDAVSQLKSVHVPVPNYCTVFSTPKFKFNDEEAELAIRLAMESDKYVHVDDTVAALGKYYGCLSFSAVFTDVKGLIRNLSAMDGHRCLETKCLFYNPQSKCFT</sequence>
<dbReference type="EMBL" id="JAWRVI010000735">
    <property type="protein sequence ID" value="KAK4059702.1"/>
    <property type="molecule type" value="Genomic_DNA"/>
</dbReference>
<keyword evidence="3" id="KW-1185">Reference proteome</keyword>
<dbReference type="Proteomes" id="UP001287286">
    <property type="component" value="Unassembled WGS sequence"/>
</dbReference>
<evidence type="ECO:0000256" key="1">
    <source>
        <dbReference type="SAM" id="MobiDB-lite"/>
    </source>
</evidence>
<comment type="caution">
    <text evidence="2">The sequence shown here is derived from an EMBL/GenBank/DDBJ whole genome shotgun (WGS) entry which is preliminary data.</text>
</comment>
<organism evidence="2 3">
    <name type="scientific">Purpureocillium lilacinum</name>
    <name type="common">Paecilomyces lilacinus</name>
    <dbReference type="NCBI Taxonomy" id="33203"/>
    <lineage>
        <taxon>Eukaryota</taxon>
        <taxon>Fungi</taxon>
        <taxon>Dikarya</taxon>
        <taxon>Ascomycota</taxon>
        <taxon>Pezizomycotina</taxon>
        <taxon>Sordariomycetes</taxon>
        <taxon>Hypocreomycetidae</taxon>
        <taxon>Hypocreales</taxon>
        <taxon>Ophiocordycipitaceae</taxon>
        <taxon>Purpureocillium</taxon>
    </lineage>
</organism>
<feature type="compositionally biased region" description="Basic and acidic residues" evidence="1">
    <location>
        <begin position="38"/>
        <end position="48"/>
    </location>
</feature>